<dbReference type="UniPathway" id="UPA00078"/>
<reference evidence="11 12" key="1">
    <citation type="submission" date="2015-10" db="EMBL/GenBank/DDBJ databases">
        <title>Metagenome-Assembled Genomes uncover a global brackish microbiome.</title>
        <authorList>
            <person name="Hugerth L.W."/>
            <person name="Larsson J."/>
            <person name="Alneberg J."/>
            <person name="Lindh M.V."/>
            <person name="Legrand C."/>
            <person name="Pinhassi J."/>
            <person name="Andersson A.F."/>
        </authorList>
    </citation>
    <scope>NUCLEOTIDE SEQUENCE [LARGE SCALE GENOMIC DNA]</scope>
    <source>
        <strain evidence="11">BACL9 MAG-120924-bin69</strain>
    </source>
</reference>
<dbReference type="PANTHER" id="PTHR42684:SF3">
    <property type="entry name" value="ADENOSYLMETHIONINE-8-AMINO-7-OXONONANOATE AMINOTRANSFERASE"/>
    <property type="match status" value="1"/>
</dbReference>
<evidence type="ECO:0000256" key="5">
    <source>
        <dbReference type="ARBA" id="ARBA00022679"/>
    </source>
</evidence>
<evidence type="ECO:0000256" key="8">
    <source>
        <dbReference type="ARBA" id="ARBA00022898"/>
    </source>
</evidence>
<keyword evidence="8 10" id="KW-0663">Pyridoxal phosphate</keyword>
<dbReference type="EMBL" id="LIDN01000081">
    <property type="protein sequence ID" value="KRP33805.1"/>
    <property type="molecule type" value="Genomic_DNA"/>
</dbReference>
<dbReference type="SUPFAM" id="SSF53383">
    <property type="entry name" value="PLP-dependent transferases"/>
    <property type="match status" value="1"/>
</dbReference>
<feature type="non-terminal residue" evidence="11">
    <location>
        <position position="1"/>
    </location>
</feature>
<name>A0A0R2XCU4_9BACT</name>
<evidence type="ECO:0000256" key="9">
    <source>
        <dbReference type="ARBA" id="ARBA00048449"/>
    </source>
</evidence>
<keyword evidence="4" id="KW-0032">Aminotransferase</keyword>
<dbReference type="EC" id="2.6.1.62" evidence="3"/>
<evidence type="ECO:0000256" key="1">
    <source>
        <dbReference type="ARBA" id="ARBA00001933"/>
    </source>
</evidence>
<evidence type="ECO:0000313" key="11">
    <source>
        <dbReference type="EMBL" id="KRP33805.1"/>
    </source>
</evidence>
<dbReference type="InterPro" id="IPR005815">
    <property type="entry name" value="BioA"/>
</dbReference>
<dbReference type="Pfam" id="PF00202">
    <property type="entry name" value="Aminotran_3"/>
    <property type="match status" value="1"/>
</dbReference>
<dbReference type="InterPro" id="IPR015421">
    <property type="entry name" value="PyrdxlP-dep_Trfase_major"/>
</dbReference>
<comment type="catalytic activity">
    <reaction evidence="9">
        <text>(8S)-8-amino-7-oxononanoate + S-adenosyl-L-methionine = S-adenosyl-4-methylsulfanyl-2-oxobutanoate + (7R,8S)-7,8-diammoniononanoate</text>
        <dbReference type="Rhea" id="RHEA:16861"/>
        <dbReference type="ChEBI" id="CHEBI:16490"/>
        <dbReference type="ChEBI" id="CHEBI:59789"/>
        <dbReference type="ChEBI" id="CHEBI:149468"/>
        <dbReference type="ChEBI" id="CHEBI:149469"/>
        <dbReference type="EC" id="2.6.1.62"/>
    </reaction>
</comment>
<evidence type="ECO:0000256" key="3">
    <source>
        <dbReference type="ARBA" id="ARBA00013009"/>
    </source>
</evidence>
<accession>A0A0R2XCU4</accession>
<evidence type="ECO:0000256" key="10">
    <source>
        <dbReference type="RuleBase" id="RU003560"/>
    </source>
</evidence>
<dbReference type="CDD" id="cd00610">
    <property type="entry name" value="OAT_like"/>
    <property type="match status" value="1"/>
</dbReference>
<dbReference type="Gene3D" id="3.40.640.10">
    <property type="entry name" value="Type I PLP-dependent aspartate aminotransferase-like (Major domain)"/>
    <property type="match status" value="1"/>
</dbReference>
<dbReference type="NCBIfam" id="TIGR00508">
    <property type="entry name" value="bioA"/>
    <property type="match status" value="1"/>
</dbReference>
<dbReference type="PROSITE" id="PS00600">
    <property type="entry name" value="AA_TRANSFER_CLASS_3"/>
    <property type="match status" value="1"/>
</dbReference>
<comment type="pathway">
    <text evidence="2">Cofactor biosynthesis; biotin biosynthesis; 7,8-diaminononanoate from 8-amino-7-oxononanoate (SAM route): step 1/1.</text>
</comment>
<comment type="cofactor">
    <cofactor evidence="1">
        <name>pyridoxal 5'-phosphate</name>
        <dbReference type="ChEBI" id="CHEBI:597326"/>
    </cofactor>
</comment>
<dbReference type="PANTHER" id="PTHR42684">
    <property type="entry name" value="ADENOSYLMETHIONINE-8-AMINO-7-OXONONANOATE AMINOTRANSFERASE"/>
    <property type="match status" value="1"/>
</dbReference>
<dbReference type="GO" id="GO:0009102">
    <property type="term" value="P:biotin biosynthetic process"/>
    <property type="evidence" value="ECO:0007669"/>
    <property type="project" value="UniProtKB-UniPathway"/>
</dbReference>
<evidence type="ECO:0000256" key="7">
    <source>
        <dbReference type="ARBA" id="ARBA00022756"/>
    </source>
</evidence>
<evidence type="ECO:0000313" key="12">
    <source>
        <dbReference type="Proteomes" id="UP000051220"/>
    </source>
</evidence>
<dbReference type="Proteomes" id="UP000051220">
    <property type="component" value="Unassembled WGS sequence"/>
</dbReference>
<comment type="caution">
    <text evidence="11">The sequence shown here is derived from an EMBL/GenBank/DDBJ whole genome shotgun (WGS) entry which is preliminary data.</text>
</comment>
<dbReference type="InterPro" id="IPR015422">
    <property type="entry name" value="PyrdxlP-dep_Trfase_small"/>
</dbReference>
<organism evidence="11 12">
    <name type="scientific">Verrucomicrobia subdivision 6 bacterium BACL9 MAG-120924-bin69</name>
    <dbReference type="NCBI Taxonomy" id="1655635"/>
    <lineage>
        <taxon>Bacteria</taxon>
        <taxon>Pseudomonadati</taxon>
        <taxon>Verrucomicrobiota</taxon>
        <taxon>Verrucomicrobiia</taxon>
        <taxon>Verrucomicrobiales</taxon>
        <taxon>Verrucomicrobia subdivision 6</taxon>
    </lineage>
</organism>
<keyword evidence="6" id="KW-0949">S-adenosyl-L-methionine</keyword>
<dbReference type="InterPro" id="IPR015424">
    <property type="entry name" value="PyrdxlP-dep_Trfase"/>
</dbReference>
<gene>
    <name evidence="11" type="ORF">ABS33_03300</name>
</gene>
<dbReference type="AlphaFoldDB" id="A0A0R2XCU4"/>
<evidence type="ECO:0000256" key="6">
    <source>
        <dbReference type="ARBA" id="ARBA00022691"/>
    </source>
</evidence>
<dbReference type="GO" id="GO:0004015">
    <property type="term" value="F:adenosylmethionine-8-amino-7-oxononanoate transaminase activity"/>
    <property type="evidence" value="ECO:0007669"/>
    <property type="project" value="UniProtKB-EC"/>
</dbReference>
<keyword evidence="5" id="KW-0808">Transferase</keyword>
<comment type="similarity">
    <text evidence="10">Belongs to the class-III pyridoxal-phosphate-dependent aminotransferase family.</text>
</comment>
<keyword evidence="7" id="KW-0093">Biotin biosynthesis</keyword>
<protein>
    <recommendedName>
        <fullName evidence="3">adenosylmethionine--8-amino-7-oxononanoate transaminase</fullName>
        <ecNumber evidence="3">2.6.1.62</ecNumber>
    </recommendedName>
</protein>
<evidence type="ECO:0000256" key="2">
    <source>
        <dbReference type="ARBA" id="ARBA00005063"/>
    </source>
</evidence>
<proteinExistence type="inferred from homology"/>
<sequence>WLTASDGRRYLDGNSSIWTNLHGHTHPKINQAIRQQLDQIAHSSFLGLTHEPAVRLAEQLLHYTQLESQQPKLTRVFFSDDGSTAIEAGLKMILQSFAQNGQSQRTHFISPKGAYHGDTMGAMSLSHSPSFHRHFEPILFPTEKVMTPFCYRCPFNRAKPEAADARVYRKCNFECATQAEEAIHASGDRLAAWVIEPRVQGAAGMVMHPHGYATRTATAARQVGAKVMADEVLTGFGRTGPALASHAENIVPDVLALAKGLTGGYLPLAATLTTEEIFTSFSGDLTRTFFHGHSYTANPLGCAAASASIELLESPIEVQKHTHLIQNLTSHASTFWSHPHVGDVRQEGPILAIELVADRTTRTPFPSEKRVGATICQRAREFGLLTRPIGDVLVLMPPYCTTADEVEKMVQALHQAIHQELGS</sequence>
<dbReference type="InterPro" id="IPR049704">
    <property type="entry name" value="Aminotrans_3_PPA_site"/>
</dbReference>
<dbReference type="GO" id="GO:0030170">
    <property type="term" value="F:pyridoxal phosphate binding"/>
    <property type="evidence" value="ECO:0007669"/>
    <property type="project" value="InterPro"/>
</dbReference>
<dbReference type="Gene3D" id="3.90.1150.10">
    <property type="entry name" value="Aspartate Aminotransferase, domain 1"/>
    <property type="match status" value="1"/>
</dbReference>
<dbReference type="InterPro" id="IPR005814">
    <property type="entry name" value="Aminotrans_3"/>
</dbReference>
<evidence type="ECO:0000256" key="4">
    <source>
        <dbReference type="ARBA" id="ARBA00022576"/>
    </source>
</evidence>